<dbReference type="InterPro" id="IPR027921">
    <property type="entry name" value="NOPCHAP1"/>
</dbReference>
<evidence type="ECO:0000313" key="3">
    <source>
        <dbReference type="Proteomes" id="UP000634136"/>
    </source>
</evidence>
<dbReference type="Proteomes" id="UP000634136">
    <property type="component" value="Unassembled WGS sequence"/>
</dbReference>
<evidence type="ECO:0000313" key="2">
    <source>
        <dbReference type="EMBL" id="KAF7840704.1"/>
    </source>
</evidence>
<evidence type="ECO:0000256" key="1">
    <source>
        <dbReference type="SAM" id="MobiDB-lite"/>
    </source>
</evidence>
<accession>A0A835CFW8</accession>
<protein>
    <submittedName>
        <fullName evidence="2">Bone sialoprotein 2</fullName>
    </submittedName>
</protein>
<dbReference type="GO" id="GO:0062064">
    <property type="term" value="F:box C/D methylation guide snoRNP complex binding"/>
    <property type="evidence" value="ECO:0007669"/>
    <property type="project" value="TreeGrafter"/>
</dbReference>
<dbReference type="Pfam" id="PF15370">
    <property type="entry name" value="NOPCHAP1"/>
    <property type="match status" value="1"/>
</dbReference>
<dbReference type="PANTHER" id="PTHR28674:SF1">
    <property type="entry name" value="NOP PROTEIN CHAPERONE 1"/>
    <property type="match status" value="1"/>
</dbReference>
<feature type="compositionally biased region" description="Acidic residues" evidence="1">
    <location>
        <begin position="115"/>
        <end position="139"/>
    </location>
</feature>
<sequence>MVDANNNTRWIDLTSAIHISNTLQGFLNQRMLVGILGKVKNFLGVMSEANQQLELNAKENPRNYDIEELTGNESEVIEMDLMLGVADLHTPEAVAAAESAISGFQPVIPLAADSSETDSDESSSDDEDNESSDDEDDDETKSSPVKRPISGKDSANSKQKGNHHTKKRPKIVEL</sequence>
<proteinExistence type="predicted"/>
<name>A0A835CFW8_9FABA</name>
<feature type="region of interest" description="Disordered" evidence="1">
    <location>
        <begin position="113"/>
        <end position="174"/>
    </location>
</feature>
<dbReference type="PANTHER" id="PTHR28674">
    <property type="entry name" value="SIMILAR TO DNA SEGMENT, CHR 10, WAYNE STATE UNIVERSITY 102,-EXPRESSED"/>
    <property type="match status" value="1"/>
</dbReference>
<dbReference type="OrthoDB" id="1112980at2759"/>
<comment type="caution">
    <text evidence="2">The sequence shown here is derived from an EMBL/GenBank/DDBJ whole genome shotgun (WGS) entry which is preliminary data.</text>
</comment>
<dbReference type="GO" id="GO:0000492">
    <property type="term" value="P:box C/D snoRNP assembly"/>
    <property type="evidence" value="ECO:0007669"/>
    <property type="project" value="InterPro"/>
</dbReference>
<dbReference type="EMBL" id="JAAIUW010000002">
    <property type="protein sequence ID" value="KAF7840704.1"/>
    <property type="molecule type" value="Genomic_DNA"/>
</dbReference>
<dbReference type="AlphaFoldDB" id="A0A835CFW8"/>
<reference evidence="2" key="1">
    <citation type="submission" date="2020-09" db="EMBL/GenBank/DDBJ databases">
        <title>Genome-Enabled Discovery of Anthraquinone Biosynthesis in Senna tora.</title>
        <authorList>
            <person name="Kang S.-H."/>
            <person name="Pandey R.P."/>
            <person name="Lee C.-M."/>
            <person name="Sim J.-S."/>
            <person name="Jeong J.-T."/>
            <person name="Choi B.-S."/>
            <person name="Jung M."/>
            <person name="Ginzburg D."/>
            <person name="Zhao K."/>
            <person name="Won S.Y."/>
            <person name="Oh T.-J."/>
            <person name="Yu Y."/>
            <person name="Kim N.-H."/>
            <person name="Lee O.R."/>
            <person name="Lee T.-H."/>
            <person name="Bashyal P."/>
            <person name="Kim T.-S."/>
            <person name="Lee W.-H."/>
            <person name="Kawkins C."/>
            <person name="Kim C.-K."/>
            <person name="Kim J.S."/>
            <person name="Ahn B.O."/>
            <person name="Rhee S.Y."/>
            <person name="Sohng J.K."/>
        </authorList>
    </citation>
    <scope>NUCLEOTIDE SEQUENCE</scope>
    <source>
        <tissue evidence="2">Leaf</tissue>
    </source>
</reference>
<gene>
    <name evidence="2" type="ORF">G2W53_003002</name>
</gene>
<keyword evidence="3" id="KW-1185">Reference proteome</keyword>
<feature type="compositionally biased region" description="Basic residues" evidence="1">
    <location>
        <begin position="160"/>
        <end position="174"/>
    </location>
</feature>
<organism evidence="2 3">
    <name type="scientific">Senna tora</name>
    <dbReference type="NCBI Taxonomy" id="362788"/>
    <lineage>
        <taxon>Eukaryota</taxon>
        <taxon>Viridiplantae</taxon>
        <taxon>Streptophyta</taxon>
        <taxon>Embryophyta</taxon>
        <taxon>Tracheophyta</taxon>
        <taxon>Spermatophyta</taxon>
        <taxon>Magnoliopsida</taxon>
        <taxon>eudicotyledons</taxon>
        <taxon>Gunneridae</taxon>
        <taxon>Pentapetalae</taxon>
        <taxon>rosids</taxon>
        <taxon>fabids</taxon>
        <taxon>Fabales</taxon>
        <taxon>Fabaceae</taxon>
        <taxon>Caesalpinioideae</taxon>
        <taxon>Cassia clade</taxon>
        <taxon>Senna</taxon>
    </lineage>
</organism>